<evidence type="ECO:0000256" key="2">
    <source>
        <dbReference type="ARBA" id="ARBA00022771"/>
    </source>
</evidence>
<evidence type="ECO:0000313" key="7">
    <source>
        <dbReference type="Proteomes" id="UP001229421"/>
    </source>
</evidence>
<dbReference type="Proteomes" id="UP001229421">
    <property type="component" value="Unassembled WGS sequence"/>
</dbReference>
<dbReference type="InterPro" id="IPR019786">
    <property type="entry name" value="Zinc_finger_PHD-type_CS"/>
</dbReference>
<dbReference type="PROSITE" id="PS01359">
    <property type="entry name" value="ZF_PHD_1"/>
    <property type="match status" value="1"/>
</dbReference>
<keyword evidence="1" id="KW-0479">Metal-binding</keyword>
<dbReference type="PROSITE" id="PS50016">
    <property type="entry name" value="ZF_PHD_2"/>
    <property type="match status" value="1"/>
</dbReference>
<dbReference type="GO" id="GO:0003714">
    <property type="term" value="F:transcription corepressor activity"/>
    <property type="evidence" value="ECO:0007669"/>
    <property type="project" value="InterPro"/>
</dbReference>
<sequence length="335" mass="37647">MIQANTIENKRTTSSKKSSTHESVYDDVCNLCSDGGHLLLCDSCPSAFHTSCLQMQNLPLGQWHCVYCVCKFCGTFQRRGELIYEMTKCSLCQQKFHKSCVGRNALNIDLNSKSFCGKECHEIYERLQRYIGFKIDLGDGFSCTLVRRYDLGPHSTSFKRRCNSKLATALKIMNESILEKDGNMVSAASIRIHANKLAEMPYIGTRFMHRHGGMCRRLLDSIETILGDLGVRKLVISAASEVLPMWTNAFGFKSLRESTKEIMKSMSIVIFPGIQMLEKCVEKKGDNLCQIKVGLVKRGSKKVDTVEEGVDLAAQVVVLRLRDGPTTYRPGLWAM</sequence>
<dbReference type="GO" id="GO:0006357">
    <property type="term" value="P:regulation of transcription by RNA polymerase II"/>
    <property type="evidence" value="ECO:0007669"/>
    <property type="project" value="TreeGrafter"/>
</dbReference>
<keyword evidence="7" id="KW-1185">Reference proteome</keyword>
<dbReference type="InterPro" id="IPR042163">
    <property type="entry name" value="PHF12"/>
</dbReference>
<dbReference type="Pfam" id="PF23011">
    <property type="entry name" value="PHD-1st_NSD"/>
    <property type="match status" value="1"/>
</dbReference>
<comment type="caution">
    <text evidence="6">The sequence shown here is derived from an EMBL/GenBank/DDBJ whole genome shotgun (WGS) entry which is preliminary data.</text>
</comment>
<dbReference type="EMBL" id="JAUHHV010000004">
    <property type="protein sequence ID" value="KAK1428299.1"/>
    <property type="molecule type" value="Genomic_DNA"/>
</dbReference>
<dbReference type="PANTHER" id="PTHR46309">
    <property type="entry name" value="PHD FINGER PROTEIN 12"/>
    <property type="match status" value="1"/>
</dbReference>
<dbReference type="InterPro" id="IPR059153">
    <property type="entry name" value="NSD_PHD-1st"/>
</dbReference>
<dbReference type="InterPro" id="IPR056511">
    <property type="entry name" value="IDM1_C"/>
</dbReference>
<evidence type="ECO:0000256" key="4">
    <source>
        <dbReference type="PROSITE-ProRule" id="PRU00146"/>
    </source>
</evidence>
<name>A0AAD8P162_TARER</name>
<dbReference type="GO" id="GO:0008270">
    <property type="term" value="F:zinc ion binding"/>
    <property type="evidence" value="ECO:0007669"/>
    <property type="project" value="UniProtKB-KW"/>
</dbReference>
<dbReference type="GO" id="GO:0005634">
    <property type="term" value="C:nucleus"/>
    <property type="evidence" value="ECO:0007669"/>
    <property type="project" value="TreeGrafter"/>
</dbReference>
<feature type="domain" description="PHD-type" evidence="5">
    <location>
        <begin position="26"/>
        <end position="71"/>
    </location>
</feature>
<proteinExistence type="predicted"/>
<dbReference type="InterPro" id="IPR019787">
    <property type="entry name" value="Znf_PHD-finger"/>
</dbReference>
<keyword evidence="2 4" id="KW-0863">Zinc-finger</keyword>
<evidence type="ECO:0000256" key="1">
    <source>
        <dbReference type="ARBA" id="ARBA00022723"/>
    </source>
</evidence>
<gene>
    <name evidence="6" type="ORF">QVD17_17130</name>
</gene>
<dbReference type="Gene3D" id="3.30.40.10">
    <property type="entry name" value="Zinc/RING finger domain, C3HC4 (zinc finger)"/>
    <property type="match status" value="1"/>
</dbReference>
<dbReference type="InterPro" id="IPR001965">
    <property type="entry name" value="Znf_PHD"/>
</dbReference>
<dbReference type="Pfam" id="PF23209">
    <property type="entry name" value="IDM1_C"/>
    <property type="match status" value="1"/>
</dbReference>
<organism evidence="6 7">
    <name type="scientific">Tagetes erecta</name>
    <name type="common">African marigold</name>
    <dbReference type="NCBI Taxonomy" id="13708"/>
    <lineage>
        <taxon>Eukaryota</taxon>
        <taxon>Viridiplantae</taxon>
        <taxon>Streptophyta</taxon>
        <taxon>Embryophyta</taxon>
        <taxon>Tracheophyta</taxon>
        <taxon>Spermatophyta</taxon>
        <taxon>Magnoliopsida</taxon>
        <taxon>eudicotyledons</taxon>
        <taxon>Gunneridae</taxon>
        <taxon>Pentapetalae</taxon>
        <taxon>asterids</taxon>
        <taxon>campanulids</taxon>
        <taxon>Asterales</taxon>
        <taxon>Asteraceae</taxon>
        <taxon>Asteroideae</taxon>
        <taxon>Heliantheae alliance</taxon>
        <taxon>Tageteae</taxon>
        <taxon>Tagetes</taxon>
    </lineage>
</organism>
<evidence type="ECO:0000259" key="5">
    <source>
        <dbReference type="PROSITE" id="PS50016"/>
    </source>
</evidence>
<protein>
    <recommendedName>
        <fullName evidence="5">PHD-type domain-containing protein</fullName>
    </recommendedName>
</protein>
<dbReference type="AlphaFoldDB" id="A0AAD8P162"/>
<dbReference type="PANTHER" id="PTHR46309:SF1">
    <property type="entry name" value="PHD FINGER PROTEIN 12"/>
    <property type="match status" value="1"/>
</dbReference>
<dbReference type="SUPFAM" id="SSF57903">
    <property type="entry name" value="FYVE/PHD zinc finger"/>
    <property type="match status" value="1"/>
</dbReference>
<dbReference type="InterPro" id="IPR011011">
    <property type="entry name" value="Znf_FYVE_PHD"/>
</dbReference>
<keyword evidence="3" id="KW-0862">Zinc</keyword>
<reference evidence="6" key="1">
    <citation type="journal article" date="2023" name="bioRxiv">
        <title>Improved chromosome-level genome assembly for marigold (Tagetes erecta).</title>
        <authorList>
            <person name="Jiang F."/>
            <person name="Yuan L."/>
            <person name="Wang S."/>
            <person name="Wang H."/>
            <person name="Xu D."/>
            <person name="Wang A."/>
            <person name="Fan W."/>
        </authorList>
    </citation>
    <scope>NUCLEOTIDE SEQUENCE</scope>
    <source>
        <strain evidence="6">WSJ</strain>
        <tissue evidence="6">Leaf</tissue>
    </source>
</reference>
<dbReference type="SMART" id="SM00249">
    <property type="entry name" value="PHD"/>
    <property type="match status" value="2"/>
</dbReference>
<accession>A0AAD8P162</accession>
<evidence type="ECO:0000256" key="3">
    <source>
        <dbReference type="ARBA" id="ARBA00022833"/>
    </source>
</evidence>
<evidence type="ECO:0000313" key="6">
    <source>
        <dbReference type="EMBL" id="KAK1428299.1"/>
    </source>
</evidence>
<dbReference type="InterPro" id="IPR013083">
    <property type="entry name" value="Znf_RING/FYVE/PHD"/>
</dbReference>